<sequence length="97" mass="10666">MAQALVHAVNDPDMLARSKAPPELLKDLPASVGEAEFTYGGQLRAGEWLASSAASGLRWEYRISLPSPPQLGLAFQAPLVHDEQGWRVTAIRFLRIR</sequence>
<reference evidence="1 2" key="1">
    <citation type="submission" date="2014-02" db="EMBL/GenBank/DDBJ databases">
        <title>The small core and large imbalanced accessory genome model reveals a collaborative survival strategy of Sorangium cellulosum strains in nature.</title>
        <authorList>
            <person name="Han K."/>
            <person name="Peng R."/>
            <person name="Blom J."/>
            <person name="Li Y.-Z."/>
        </authorList>
    </citation>
    <scope>NUCLEOTIDE SEQUENCE [LARGE SCALE GENOMIC DNA]</scope>
    <source>
        <strain evidence="1 2">So0011-07</strain>
    </source>
</reference>
<organism evidence="1 2">
    <name type="scientific">Sorangium cellulosum</name>
    <name type="common">Polyangium cellulosum</name>
    <dbReference type="NCBI Taxonomy" id="56"/>
    <lineage>
        <taxon>Bacteria</taxon>
        <taxon>Pseudomonadati</taxon>
        <taxon>Myxococcota</taxon>
        <taxon>Polyangia</taxon>
        <taxon>Polyangiales</taxon>
        <taxon>Polyangiaceae</taxon>
        <taxon>Sorangium</taxon>
    </lineage>
</organism>
<dbReference type="Proteomes" id="UP000075635">
    <property type="component" value="Unassembled WGS sequence"/>
</dbReference>
<proteinExistence type="predicted"/>
<evidence type="ECO:0000313" key="2">
    <source>
        <dbReference type="Proteomes" id="UP000075635"/>
    </source>
</evidence>
<comment type="caution">
    <text evidence="1">The sequence shown here is derived from an EMBL/GenBank/DDBJ whole genome shotgun (WGS) entry which is preliminary data.</text>
</comment>
<dbReference type="AlphaFoldDB" id="A0A150RXH2"/>
<evidence type="ECO:0000313" key="1">
    <source>
        <dbReference type="EMBL" id="KYF84498.1"/>
    </source>
</evidence>
<gene>
    <name evidence="1" type="ORF">BE17_53000</name>
</gene>
<accession>A0A150RXH2</accession>
<protein>
    <submittedName>
        <fullName evidence="1">Uncharacterized protein</fullName>
    </submittedName>
</protein>
<name>A0A150RXH2_SORCE</name>
<dbReference type="EMBL" id="JEMB01001913">
    <property type="protein sequence ID" value="KYF84498.1"/>
    <property type="molecule type" value="Genomic_DNA"/>
</dbReference>